<accession>A0ABZ0SD29</accession>
<proteinExistence type="predicted"/>
<dbReference type="PANTHER" id="PTHR43566:SF2">
    <property type="entry name" value="DUF4143 DOMAIN-CONTAINING PROTEIN"/>
    <property type="match status" value="1"/>
</dbReference>
<evidence type="ECO:0000259" key="1">
    <source>
        <dbReference type="Pfam" id="PF13635"/>
    </source>
</evidence>
<organism evidence="2 3">
    <name type="scientific">Thiorhodovibrio winogradskyi</name>
    <dbReference type="NCBI Taxonomy" id="77007"/>
    <lineage>
        <taxon>Bacteria</taxon>
        <taxon>Pseudomonadati</taxon>
        <taxon>Pseudomonadota</taxon>
        <taxon>Gammaproteobacteria</taxon>
        <taxon>Chromatiales</taxon>
        <taxon>Chromatiaceae</taxon>
        <taxon>Thiorhodovibrio</taxon>
    </lineage>
</organism>
<dbReference type="PANTHER" id="PTHR43566">
    <property type="entry name" value="CONSERVED PROTEIN"/>
    <property type="match status" value="1"/>
</dbReference>
<dbReference type="EMBL" id="CP121472">
    <property type="protein sequence ID" value="WPL18367.1"/>
    <property type="molecule type" value="Genomic_DNA"/>
</dbReference>
<protein>
    <recommendedName>
        <fullName evidence="1">DUF4143 domain-containing protein</fullName>
    </recommendedName>
</protein>
<evidence type="ECO:0000313" key="2">
    <source>
        <dbReference type="EMBL" id="WPL18367.1"/>
    </source>
</evidence>
<dbReference type="SUPFAM" id="SSF52540">
    <property type="entry name" value="P-loop containing nucleoside triphosphate hydrolases"/>
    <property type="match status" value="1"/>
</dbReference>
<name>A0ABZ0SD29_9GAMM</name>
<gene>
    <name evidence="2" type="ORF">Thiowin_03438</name>
</gene>
<dbReference type="Proteomes" id="UP001432180">
    <property type="component" value="Chromosome"/>
</dbReference>
<dbReference type="RefSeq" id="WP_328984134.1">
    <property type="nucleotide sequence ID" value="NZ_CP121472.1"/>
</dbReference>
<keyword evidence="3" id="KW-1185">Reference proteome</keyword>
<dbReference type="InterPro" id="IPR025420">
    <property type="entry name" value="DUF4143"/>
</dbReference>
<reference evidence="2 3" key="1">
    <citation type="journal article" date="2023" name="Microorganisms">
        <title>Thiorhodovibrio frisius and Trv. litoralis spp. nov., Two Novel Members from a Clade of Fastidious Purple Sulfur Bacteria That Exhibit Unique Red-Shifted Light-Harvesting Capabilities.</title>
        <authorList>
            <person name="Methner A."/>
            <person name="Kuzyk S.B."/>
            <person name="Petersen J."/>
            <person name="Bauer S."/>
            <person name="Brinkmann H."/>
            <person name="Sichau K."/>
            <person name="Wanner G."/>
            <person name="Wolf J."/>
            <person name="Neumann-Schaal M."/>
            <person name="Henke P."/>
            <person name="Tank M."/>
            <person name="Sproer C."/>
            <person name="Bunk B."/>
            <person name="Overmann J."/>
        </authorList>
    </citation>
    <scope>NUCLEOTIDE SEQUENCE [LARGE SCALE GENOMIC DNA]</scope>
    <source>
        <strain evidence="2 3">DSM 6702</strain>
    </source>
</reference>
<sequence>MIPRHAQETALRLARGFPILVVTGPRQSGKTTLARALFPDRDYVTLEDPEQREFATTDPRRFLARFRSGAVIDEVQRAPDLLSYLQGIVDERRVISHSTASEWLSVLEASYLVVRLPPYHVNFGKRLVKSPKLYFLDTGLAAALLGIGDADGLSIHAQRGALFETWVVSEVMKQRCNAGQPHGLFFWRDNTGNAVDLLFKNAGQLHTVEIKSGATFTRDWLKAPKRWRQLAGDQAAQPLLIHGGEHGYEREDIKILPWRSVGELLPIRTHWRPKERHDGCLSDEKDP</sequence>
<dbReference type="Pfam" id="PF13635">
    <property type="entry name" value="DUF4143"/>
    <property type="match status" value="1"/>
</dbReference>
<dbReference type="InterPro" id="IPR011335">
    <property type="entry name" value="Restrct_endonuc-II-like"/>
</dbReference>
<dbReference type="InterPro" id="IPR027417">
    <property type="entry name" value="P-loop_NTPase"/>
</dbReference>
<feature type="domain" description="DUF4143" evidence="1">
    <location>
        <begin position="95"/>
        <end position="213"/>
    </location>
</feature>
<dbReference type="SUPFAM" id="SSF52980">
    <property type="entry name" value="Restriction endonuclease-like"/>
    <property type="match status" value="1"/>
</dbReference>
<evidence type="ECO:0000313" key="3">
    <source>
        <dbReference type="Proteomes" id="UP001432180"/>
    </source>
</evidence>